<gene>
    <name evidence="1" type="ORF">GMA3_74</name>
</gene>
<evidence type="ECO:0000313" key="2">
    <source>
        <dbReference type="Proteomes" id="UP000204451"/>
    </source>
</evidence>
<proteinExistence type="predicted"/>
<organism evidence="1 2">
    <name type="scientific">Gordonia phage GMA3</name>
    <dbReference type="NCBI Taxonomy" id="1647284"/>
    <lineage>
        <taxon>Viruses</taxon>
        <taxon>Duplodnaviria</taxon>
        <taxon>Heunggongvirae</taxon>
        <taxon>Uroviricota</taxon>
        <taxon>Caudoviricetes</taxon>
        <taxon>Gamtrevirus</taxon>
        <taxon>Gamtrevirus GMA3</taxon>
    </lineage>
</organism>
<dbReference type="Proteomes" id="UP000204451">
    <property type="component" value="Segment"/>
</dbReference>
<reference evidence="1 2" key="1">
    <citation type="journal article" date="2015" name="PLoS ONE">
        <title>Lysis to Kill: Evaluation of the Lytic Abilities, and Genomics of Nine Bacteriophages Infective for Gordonia spp. and Their Potential Use in Activated Sludge Foam Biocontrol.</title>
        <authorList>
            <person name="Dyson Z.A."/>
            <person name="Tucci J."/>
            <person name="Seviour R.J."/>
            <person name="Petrovski S."/>
        </authorList>
    </citation>
    <scope>NUCLEOTIDE SEQUENCE [LARGE SCALE GENOMIC DNA]</scope>
</reference>
<dbReference type="EMBL" id="KR063279">
    <property type="protein sequence ID" value="AKL88251.1"/>
    <property type="molecule type" value="Genomic_DNA"/>
</dbReference>
<dbReference type="KEGG" id="vg:26516945"/>
<name>A0A0K0NKL7_9CAUD</name>
<keyword evidence="2" id="KW-1185">Reference proteome</keyword>
<protein>
    <submittedName>
        <fullName evidence="1">Uncharacterized protein</fullName>
    </submittedName>
</protein>
<dbReference type="RefSeq" id="YP_009188642.1">
    <property type="nucleotide sequence ID" value="NC_028668.1"/>
</dbReference>
<evidence type="ECO:0000313" key="1">
    <source>
        <dbReference type="EMBL" id="AKL88251.1"/>
    </source>
</evidence>
<accession>A0A0K0NKL7</accession>
<sequence>MKTISAFDEDGTRKPIVDLRAEVELEVLITGKVEVDYGDVKLALEIGPDGKLAITGEKND</sequence>
<dbReference type="GeneID" id="26516945"/>